<organism evidence="2 3">
    <name type="scientific">Rhododendron simsii</name>
    <name type="common">Sims's rhododendron</name>
    <dbReference type="NCBI Taxonomy" id="118357"/>
    <lineage>
        <taxon>Eukaryota</taxon>
        <taxon>Viridiplantae</taxon>
        <taxon>Streptophyta</taxon>
        <taxon>Embryophyta</taxon>
        <taxon>Tracheophyta</taxon>
        <taxon>Spermatophyta</taxon>
        <taxon>Magnoliopsida</taxon>
        <taxon>eudicotyledons</taxon>
        <taxon>Gunneridae</taxon>
        <taxon>Pentapetalae</taxon>
        <taxon>asterids</taxon>
        <taxon>Ericales</taxon>
        <taxon>Ericaceae</taxon>
        <taxon>Ericoideae</taxon>
        <taxon>Rhodoreae</taxon>
        <taxon>Rhododendron</taxon>
    </lineage>
</organism>
<evidence type="ECO:0000313" key="2">
    <source>
        <dbReference type="EMBL" id="KAF7150010.1"/>
    </source>
</evidence>
<evidence type="ECO:0000313" key="3">
    <source>
        <dbReference type="Proteomes" id="UP000626092"/>
    </source>
</evidence>
<feature type="region of interest" description="Disordered" evidence="1">
    <location>
        <begin position="20"/>
        <end position="44"/>
    </location>
</feature>
<protein>
    <submittedName>
        <fullName evidence="2">Uncharacterized protein</fullName>
    </submittedName>
</protein>
<gene>
    <name evidence="2" type="ORF">RHSIM_Rhsim02G0032300</name>
</gene>
<proteinExistence type="predicted"/>
<reference evidence="2" key="1">
    <citation type="submission" date="2019-11" db="EMBL/GenBank/DDBJ databases">
        <authorList>
            <person name="Liu Y."/>
            <person name="Hou J."/>
            <person name="Li T.-Q."/>
            <person name="Guan C.-H."/>
            <person name="Wu X."/>
            <person name="Wu H.-Z."/>
            <person name="Ling F."/>
            <person name="Zhang R."/>
            <person name="Shi X.-G."/>
            <person name="Ren J.-P."/>
            <person name="Chen E.-F."/>
            <person name="Sun J.-M."/>
        </authorList>
    </citation>
    <scope>NUCLEOTIDE SEQUENCE</scope>
    <source>
        <strain evidence="2">Adult_tree_wgs_1</strain>
        <tissue evidence="2">Leaves</tissue>
    </source>
</reference>
<dbReference type="PANTHER" id="PTHR35700">
    <property type="entry name" value="OS07G0181800 PROTEIN"/>
    <property type="match status" value="1"/>
</dbReference>
<dbReference type="AlphaFoldDB" id="A0A834LS18"/>
<comment type="caution">
    <text evidence="2">The sequence shown here is derived from an EMBL/GenBank/DDBJ whole genome shotgun (WGS) entry which is preliminary data.</text>
</comment>
<dbReference type="PANTHER" id="PTHR35700:SF1">
    <property type="entry name" value="OS07G0181800 PROTEIN"/>
    <property type="match status" value="1"/>
</dbReference>
<dbReference type="EMBL" id="WJXA01000002">
    <property type="protein sequence ID" value="KAF7150010.1"/>
    <property type="molecule type" value="Genomic_DNA"/>
</dbReference>
<evidence type="ECO:0000256" key="1">
    <source>
        <dbReference type="SAM" id="MobiDB-lite"/>
    </source>
</evidence>
<keyword evidence="3" id="KW-1185">Reference proteome</keyword>
<dbReference type="Proteomes" id="UP000626092">
    <property type="component" value="Unassembled WGS sequence"/>
</dbReference>
<accession>A0A834LS18</accession>
<name>A0A834LS18_RHOSS</name>
<sequence length="171" mass="19405">MKNPSFISYRSFYGPTNVELHSTSPTHPPRILYPDSPPRPPQPLSLSLSLSRVPSSTVGCSFVFQEKDVFTGNFKGCFGDCEIRSLRDSSDRYDVFLRQQHRQSQEVHGQCNSLSLSLSLSLSASFSTQCVDYVSYPHHSYVVYPPEGPRPPSPEEMREMAREIARKNNMR</sequence>